<feature type="region of interest" description="Disordered" evidence="2">
    <location>
        <begin position="1"/>
        <end position="20"/>
    </location>
</feature>
<dbReference type="InterPro" id="IPR033734">
    <property type="entry name" value="Jacalin-like_lectin_dom_plant"/>
</dbReference>
<evidence type="ECO:0000313" key="5">
    <source>
        <dbReference type="Proteomes" id="UP000823388"/>
    </source>
</evidence>
<dbReference type="Proteomes" id="UP000823388">
    <property type="component" value="Chromosome 8N"/>
</dbReference>
<reference evidence="4" key="1">
    <citation type="submission" date="2020-05" db="EMBL/GenBank/DDBJ databases">
        <title>WGS assembly of Panicum virgatum.</title>
        <authorList>
            <person name="Lovell J.T."/>
            <person name="Jenkins J."/>
            <person name="Shu S."/>
            <person name="Juenger T.E."/>
            <person name="Schmutz J."/>
        </authorList>
    </citation>
    <scope>NUCLEOTIDE SEQUENCE</scope>
    <source>
        <strain evidence="4">AP13</strain>
    </source>
</reference>
<organism evidence="4 5">
    <name type="scientific">Panicum virgatum</name>
    <name type="common">Blackwell switchgrass</name>
    <dbReference type="NCBI Taxonomy" id="38727"/>
    <lineage>
        <taxon>Eukaryota</taxon>
        <taxon>Viridiplantae</taxon>
        <taxon>Streptophyta</taxon>
        <taxon>Embryophyta</taxon>
        <taxon>Tracheophyta</taxon>
        <taxon>Spermatophyta</taxon>
        <taxon>Magnoliopsida</taxon>
        <taxon>Liliopsida</taxon>
        <taxon>Poales</taxon>
        <taxon>Poaceae</taxon>
        <taxon>PACMAD clade</taxon>
        <taxon>Panicoideae</taxon>
        <taxon>Panicodae</taxon>
        <taxon>Paniceae</taxon>
        <taxon>Panicinae</taxon>
        <taxon>Panicum</taxon>
        <taxon>Panicum sect. Hiantes</taxon>
    </lineage>
</organism>
<dbReference type="InterPro" id="IPR036404">
    <property type="entry name" value="Jacalin-like_lectin_dom_sf"/>
</dbReference>
<dbReference type="GO" id="GO:0030246">
    <property type="term" value="F:carbohydrate binding"/>
    <property type="evidence" value="ECO:0007669"/>
    <property type="project" value="UniProtKB-KW"/>
</dbReference>
<gene>
    <name evidence="4" type="ORF">PVAP13_8NG124601</name>
</gene>
<evidence type="ECO:0000259" key="3">
    <source>
        <dbReference type="PROSITE" id="PS51752"/>
    </source>
</evidence>
<feature type="compositionally biased region" description="Gly residues" evidence="2">
    <location>
        <begin position="1"/>
        <end position="11"/>
    </location>
</feature>
<dbReference type="AlphaFoldDB" id="A0A8T0PBA6"/>
<dbReference type="PANTHER" id="PTHR46506">
    <property type="entry name" value="OS05G0143600 PROTEIN"/>
    <property type="match status" value="1"/>
</dbReference>
<dbReference type="InterPro" id="IPR001229">
    <property type="entry name" value="Jacalin-like_lectin_dom"/>
</dbReference>
<keyword evidence="1" id="KW-0430">Lectin</keyword>
<dbReference type="SUPFAM" id="SSF51101">
    <property type="entry name" value="Mannose-binding lectins"/>
    <property type="match status" value="1"/>
</dbReference>
<evidence type="ECO:0000256" key="2">
    <source>
        <dbReference type="SAM" id="MobiDB-lite"/>
    </source>
</evidence>
<feature type="domain" description="Jacalin-type lectin" evidence="3">
    <location>
        <begin position="1"/>
        <end position="140"/>
    </location>
</feature>
<protein>
    <recommendedName>
        <fullName evidence="3">Jacalin-type lectin domain-containing protein</fullName>
    </recommendedName>
</protein>
<dbReference type="PROSITE" id="PS51752">
    <property type="entry name" value="JACALIN_LECTIN"/>
    <property type="match status" value="1"/>
</dbReference>
<dbReference type="CDD" id="cd09612">
    <property type="entry name" value="Jacalin"/>
    <property type="match status" value="1"/>
</dbReference>
<dbReference type="SMART" id="SM00915">
    <property type="entry name" value="Jacalin"/>
    <property type="match status" value="1"/>
</dbReference>
<sequence>TEIGPWGGDGGTSFDIPKPPRSLQTVTIRCGDAINSIAFTYTNRAGQKRTAGPWGGDGPLTATITLAPFESIKQVLGTTDIVGGETVVTSLTFISNARTYGPFGETKGSAFSSQIPGNKPVAGFHARAGASVNALGVYIA</sequence>
<evidence type="ECO:0000313" key="4">
    <source>
        <dbReference type="EMBL" id="KAG2558248.1"/>
    </source>
</evidence>
<name>A0A8T0PBA6_PANVG</name>
<dbReference type="Pfam" id="PF01419">
    <property type="entry name" value="Jacalin"/>
    <property type="match status" value="1"/>
</dbReference>
<dbReference type="Gene3D" id="2.100.10.30">
    <property type="entry name" value="Jacalin-like lectin domain"/>
    <property type="match status" value="1"/>
</dbReference>
<accession>A0A8T0PBA6</accession>
<comment type="caution">
    <text evidence="4">The sequence shown here is derived from an EMBL/GenBank/DDBJ whole genome shotgun (WGS) entry which is preliminary data.</text>
</comment>
<dbReference type="EMBL" id="CM029052">
    <property type="protein sequence ID" value="KAG2558248.1"/>
    <property type="molecule type" value="Genomic_DNA"/>
</dbReference>
<evidence type="ECO:0000256" key="1">
    <source>
        <dbReference type="ARBA" id="ARBA00022734"/>
    </source>
</evidence>
<keyword evidence="5" id="KW-1185">Reference proteome</keyword>
<feature type="non-terminal residue" evidence="4">
    <location>
        <position position="1"/>
    </location>
</feature>
<proteinExistence type="predicted"/>